<dbReference type="AlphaFoldDB" id="A0AAW5LIN3"/>
<dbReference type="EMBL" id="JANILD010000001">
    <property type="protein sequence ID" value="MCQ9302465.1"/>
    <property type="molecule type" value="Genomic_DNA"/>
</dbReference>
<accession>A0AAW5LIN3</accession>
<feature type="transmembrane region" description="Helical" evidence="1">
    <location>
        <begin position="7"/>
        <end position="26"/>
    </location>
</feature>
<keyword evidence="1" id="KW-1133">Transmembrane helix</keyword>
<keyword evidence="1" id="KW-0812">Transmembrane</keyword>
<evidence type="ECO:0000256" key="1">
    <source>
        <dbReference type="SAM" id="Phobius"/>
    </source>
</evidence>
<dbReference type="RefSeq" id="WP_239771981.1">
    <property type="nucleotide sequence ID" value="NZ_CP162552.1"/>
</dbReference>
<name>A0AAW5LIN3_MAMSC</name>
<organism evidence="2 3">
    <name type="scientific">Mammaliicoccus sciuri</name>
    <name type="common">Staphylococcus sciuri</name>
    <dbReference type="NCBI Taxonomy" id="1296"/>
    <lineage>
        <taxon>Bacteria</taxon>
        <taxon>Bacillati</taxon>
        <taxon>Bacillota</taxon>
        <taxon>Bacilli</taxon>
        <taxon>Bacillales</taxon>
        <taxon>Staphylococcaceae</taxon>
        <taxon>Mammaliicoccus</taxon>
    </lineage>
</organism>
<reference evidence="2" key="1">
    <citation type="submission" date="2022-07" db="EMBL/GenBank/DDBJ databases">
        <title>Bacterial species isolated from the porcine tonsil microbiota.</title>
        <authorList>
            <person name="Oliveira I.M.F."/>
        </authorList>
    </citation>
    <scope>NUCLEOTIDE SEQUENCE</scope>
    <source>
        <strain evidence="2">8QC2O2</strain>
    </source>
</reference>
<dbReference type="Proteomes" id="UP001204068">
    <property type="component" value="Unassembled WGS sequence"/>
</dbReference>
<gene>
    <name evidence="2" type="ORF">NQ032_02380</name>
</gene>
<feature type="transmembrane region" description="Helical" evidence="1">
    <location>
        <begin position="38"/>
        <end position="58"/>
    </location>
</feature>
<evidence type="ECO:0000313" key="2">
    <source>
        <dbReference type="EMBL" id="MCQ9302465.1"/>
    </source>
</evidence>
<comment type="caution">
    <text evidence="2">The sequence shown here is derived from an EMBL/GenBank/DDBJ whole genome shotgun (WGS) entry which is preliminary data.</text>
</comment>
<sequence length="270" mass="31143">MKDKIQFVIIALLGIVAFILFFGFFLSNIDPDNKLEAYTLAISFVGIFATFGGAYLGAKISGENASQIAKKERIISSVMNNLEFNKDILNDFNFIIANDLKEIIEMNNLQDIDSLIVFYNKLTRLKNNLESIIKSGKQKGVFSLIMFDYENLKVYLDSLLKIVQNEYDKTFSLVGKSIGLKEVDTVVEFSDQNYIRFEEQDNGRFVIANISGSEKNVSVDMEKLNSMYKKSDINTEIIFKNIHKVRNTWEKFTFKDVRDINSFINYYYKI</sequence>
<evidence type="ECO:0000313" key="3">
    <source>
        <dbReference type="Proteomes" id="UP001204068"/>
    </source>
</evidence>
<keyword evidence="1" id="KW-0472">Membrane</keyword>
<proteinExistence type="predicted"/>
<protein>
    <submittedName>
        <fullName evidence="2">Uncharacterized protein</fullName>
    </submittedName>
</protein>